<evidence type="ECO:0000313" key="6">
    <source>
        <dbReference type="Proteomes" id="UP000245910"/>
    </source>
</evidence>
<dbReference type="GO" id="GO:0005634">
    <property type="term" value="C:nucleus"/>
    <property type="evidence" value="ECO:0007669"/>
    <property type="project" value="TreeGrafter"/>
</dbReference>
<dbReference type="InterPro" id="IPR036291">
    <property type="entry name" value="NAD(P)-bd_dom_sf"/>
</dbReference>
<dbReference type="Proteomes" id="UP000245910">
    <property type="component" value="Chromosome III"/>
</dbReference>
<evidence type="ECO:0000259" key="4">
    <source>
        <dbReference type="Pfam" id="PF05368"/>
    </source>
</evidence>
<keyword evidence="2" id="KW-0521">NADP</keyword>
<dbReference type="PANTHER" id="PTHR42748:SF31">
    <property type="entry name" value="NMRA-LIKE DOMAIN-CONTAINING PROTEIN-RELATED"/>
    <property type="match status" value="1"/>
</dbReference>
<dbReference type="RefSeq" id="XP_025591850.1">
    <property type="nucleotide sequence ID" value="XM_025736940.2"/>
</dbReference>
<name>A0A2L2U1S7_9HYPO</name>
<proteinExistence type="inferred from homology"/>
<evidence type="ECO:0000256" key="3">
    <source>
        <dbReference type="SAM" id="MobiDB-lite"/>
    </source>
</evidence>
<dbReference type="PANTHER" id="PTHR42748">
    <property type="entry name" value="NITROGEN METABOLITE REPRESSION PROTEIN NMRA FAMILY MEMBER"/>
    <property type="match status" value="1"/>
</dbReference>
<sequence length="318" mass="34347">MAPAILIVGATGNTGRGVTQTLPQLLKDSKTLSGHRIIALTRSANSDSAQRLAKIPGVEIVEQNWTDITPEWLSEHQVVRAFIASHNAPNQFAEESSFHVAALNAGLEYVVRISTTAANVRPDCRAYYPRTHWAIESMLGSDEFSNLKWTSLQPNVFTELALAPATAAIKHFKETGNQAPLSLMFAEHAPVAPVDPAEVGAFAARLLAADDPNRHNGAKYVLNGPEDITGRRIVEMIEERTGTKVFDVNFQDISFIDGLVASGFGGPGQSKTVLTSIKYALATMWEGKAAANTTSKEVRDIGAPKRTPSETLDSVLKE</sequence>
<dbReference type="AlphaFoldDB" id="A0A2L2U1S7"/>
<dbReference type="InterPro" id="IPR051164">
    <property type="entry name" value="NmrA-like_oxidored"/>
</dbReference>
<dbReference type="STRING" id="56646.A0A2L2U1S7"/>
<protein>
    <recommendedName>
        <fullName evidence="4">NmrA-like domain-containing protein</fullName>
    </recommendedName>
</protein>
<dbReference type="Pfam" id="PF05368">
    <property type="entry name" value="NmrA"/>
    <property type="match status" value="1"/>
</dbReference>
<organism evidence="5 6">
    <name type="scientific">Fusarium venenatum</name>
    <dbReference type="NCBI Taxonomy" id="56646"/>
    <lineage>
        <taxon>Eukaryota</taxon>
        <taxon>Fungi</taxon>
        <taxon>Dikarya</taxon>
        <taxon>Ascomycota</taxon>
        <taxon>Pezizomycotina</taxon>
        <taxon>Sordariomycetes</taxon>
        <taxon>Hypocreomycetidae</taxon>
        <taxon>Hypocreales</taxon>
        <taxon>Nectriaceae</taxon>
        <taxon>Fusarium</taxon>
    </lineage>
</organism>
<dbReference type="OrthoDB" id="413314at2759"/>
<dbReference type="GeneID" id="37259851"/>
<comment type="similarity">
    <text evidence="1">Belongs to the NmrA-type oxidoreductase family.</text>
</comment>
<dbReference type="InterPro" id="IPR008030">
    <property type="entry name" value="NmrA-like"/>
</dbReference>
<evidence type="ECO:0000313" key="5">
    <source>
        <dbReference type="EMBL" id="CEI68135.1"/>
    </source>
</evidence>
<evidence type="ECO:0000256" key="1">
    <source>
        <dbReference type="ARBA" id="ARBA00006328"/>
    </source>
</evidence>
<dbReference type="Gene3D" id="3.40.50.720">
    <property type="entry name" value="NAD(P)-binding Rossmann-like Domain"/>
    <property type="match status" value="1"/>
</dbReference>
<dbReference type="Gene3D" id="3.90.25.10">
    <property type="entry name" value="UDP-galactose 4-epimerase, domain 1"/>
    <property type="match status" value="1"/>
</dbReference>
<keyword evidence="6" id="KW-1185">Reference proteome</keyword>
<dbReference type="EMBL" id="LN649231">
    <property type="protein sequence ID" value="CEI68135.1"/>
    <property type="molecule type" value="Genomic_DNA"/>
</dbReference>
<dbReference type="KEGG" id="fvn:FVRRES_08212"/>
<dbReference type="SUPFAM" id="SSF51735">
    <property type="entry name" value="NAD(P)-binding Rossmann-fold domains"/>
    <property type="match status" value="1"/>
</dbReference>
<feature type="region of interest" description="Disordered" evidence="3">
    <location>
        <begin position="294"/>
        <end position="318"/>
    </location>
</feature>
<accession>A0A2L2U1S7</accession>
<evidence type="ECO:0000256" key="2">
    <source>
        <dbReference type="ARBA" id="ARBA00022857"/>
    </source>
</evidence>
<feature type="domain" description="NmrA-like" evidence="4">
    <location>
        <begin position="4"/>
        <end position="245"/>
    </location>
</feature>
<reference evidence="6" key="1">
    <citation type="submission" date="2014-10" db="EMBL/GenBank/DDBJ databases">
        <authorList>
            <person name="King R."/>
        </authorList>
    </citation>
    <scope>NUCLEOTIDE SEQUENCE [LARGE SCALE GENOMIC DNA]</scope>
    <source>
        <strain evidence="6">A3/5</strain>
    </source>
</reference>